<dbReference type="RefSeq" id="WP_275120703.1">
    <property type="nucleotide sequence ID" value="NZ_JAOTPO010000026.1"/>
</dbReference>
<sequence>MDKFINSPWFVKIISFFIALMLFMMVNYDNIYNQPAGVLPPVSPGTYTLEEVEVTPIFDTERFAVTEMAESVQVNLKGPQSSITLFQFTRPSYEVFVDLTDLEAGVHNVSVEHRGFPNDVTVSIVPKFVRVVLQEKKTVSLPVEVELVNRDEVAEGYSIGTPIVTPVNVEVTAAEEFIDQVAIAKVYIDVKGADQTFEKSGPVKLYDHFGNELHLDVDPSVVDVRIPVTSPYKEVPIKVSRQGELPEGLSINTLTVDPKVVTIFGPQDVLNNISLIEGIDLDLSEITQSQTVQLTVPKPRGVEKVDPEVVNVTVELSVEETLILEEIPIEITGLPEGYTAGFITPENQFTDVILKGSRVLLDKVSRGDIQVFVDINQLSPGEHEVDLQVVGPQNLLLQTATEKALIIVEENEQEDQ</sequence>
<dbReference type="Pfam" id="PF07949">
    <property type="entry name" value="YbbR"/>
    <property type="match status" value="3"/>
</dbReference>
<dbReference type="InterPro" id="IPR053154">
    <property type="entry name" value="c-di-AMP_regulator"/>
</dbReference>
<dbReference type="Gene3D" id="2.170.120.40">
    <property type="entry name" value="YbbR-like domain"/>
    <property type="match status" value="2"/>
</dbReference>
<feature type="transmembrane region" description="Helical" evidence="1">
    <location>
        <begin position="9"/>
        <end position="28"/>
    </location>
</feature>
<dbReference type="PANTHER" id="PTHR37804">
    <property type="entry name" value="CDAA REGULATORY PROTEIN CDAR"/>
    <property type="match status" value="1"/>
</dbReference>
<reference evidence="2" key="1">
    <citation type="submission" date="2024-05" db="EMBL/GenBank/DDBJ databases">
        <title>Alkalihalobacillus sp. strain MEB203 novel alkaliphilic bacterium from Lonar Lake, India.</title>
        <authorList>
            <person name="Joshi A."/>
            <person name="Thite S."/>
            <person name="Mengade P."/>
        </authorList>
    </citation>
    <scope>NUCLEOTIDE SEQUENCE</scope>
    <source>
        <strain evidence="2">MEB 203</strain>
    </source>
</reference>
<organism evidence="2 3">
    <name type="scientific">Alkalihalobacterium chitinilyticum</name>
    <dbReference type="NCBI Taxonomy" id="2980103"/>
    <lineage>
        <taxon>Bacteria</taxon>
        <taxon>Bacillati</taxon>
        <taxon>Bacillota</taxon>
        <taxon>Bacilli</taxon>
        <taxon>Bacillales</taxon>
        <taxon>Bacillaceae</taxon>
        <taxon>Alkalihalobacterium</taxon>
    </lineage>
</organism>
<evidence type="ECO:0000256" key="1">
    <source>
        <dbReference type="SAM" id="Phobius"/>
    </source>
</evidence>
<keyword evidence="3" id="KW-1185">Reference proteome</keyword>
<keyword evidence="1" id="KW-0812">Transmembrane</keyword>
<comment type="caution">
    <text evidence="2">The sequence shown here is derived from an EMBL/GenBank/DDBJ whole genome shotgun (WGS) entry which is preliminary data.</text>
</comment>
<evidence type="ECO:0000313" key="2">
    <source>
        <dbReference type="EMBL" id="MDE5416116.1"/>
    </source>
</evidence>
<evidence type="ECO:0000313" key="3">
    <source>
        <dbReference type="Proteomes" id="UP001148125"/>
    </source>
</evidence>
<dbReference type="InterPro" id="IPR012505">
    <property type="entry name" value="YbbR"/>
</dbReference>
<name>A0ABT5VLJ8_9BACI</name>
<accession>A0ABT5VLJ8</accession>
<dbReference type="Gene3D" id="2.170.120.30">
    <property type="match status" value="2"/>
</dbReference>
<protein>
    <submittedName>
        <fullName evidence="2">CdaR family protein</fullName>
    </submittedName>
</protein>
<dbReference type="EMBL" id="JAOTPO010000026">
    <property type="protein sequence ID" value="MDE5416116.1"/>
    <property type="molecule type" value="Genomic_DNA"/>
</dbReference>
<keyword evidence="1" id="KW-1133">Transmembrane helix</keyword>
<proteinExistence type="predicted"/>
<dbReference type="Proteomes" id="UP001148125">
    <property type="component" value="Unassembled WGS sequence"/>
</dbReference>
<gene>
    <name evidence="2" type="ORF">N7Z68_22630</name>
</gene>
<keyword evidence="1" id="KW-0472">Membrane</keyword>
<dbReference type="PANTHER" id="PTHR37804:SF1">
    <property type="entry name" value="CDAA REGULATORY PROTEIN CDAR"/>
    <property type="match status" value="1"/>
</dbReference>